<organism evidence="4">
    <name type="scientific">freshwater metagenome</name>
    <dbReference type="NCBI Taxonomy" id="449393"/>
    <lineage>
        <taxon>unclassified sequences</taxon>
        <taxon>metagenomes</taxon>
        <taxon>ecological metagenomes</taxon>
    </lineage>
</organism>
<dbReference type="Gene3D" id="3.40.630.70">
    <property type="entry name" value="Leucyl/phenylalanyl-tRNA-protein transferase, C-terminal domain"/>
    <property type="match status" value="1"/>
</dbReference>
<keyword evidence="1" id="KW-0963">Cytoplasm</keyword>
<dbReference type="InterPro" id="IPR016181">
    <property type="entry name" value="Acyl_CoA_acyltransferase"/>
</dbReference>
<accession>A0A6J7NMH7</accession>
<dbReference type="InterPro" id="IPR042203">
    <property type="entry name" value="Leu/Phe-tRNA_Trfase_C"/>
</dbReference>
<gene>
    <name evidence="4" type="ORF">UFOPK3974_01119</name>
</gene>
<sequence>MFHRVTDASKAAMVATEERLRAGGGILFDVQWSTPHLESMGVVEIDRDDYLRRLESAINAPVVYWE</sequence>
<dbReference type="EMBL" id="CAFBOR010000163">
    <property type="protein sequence ID" value="CAB4994317.1"/>
    <property type="molecule type" value="Genomic_DNA"/>
</dbReference>
<dbReference type="GO" id="GO:0030163">
    <property type="term" value="P:protein catabolic process"/>
    <property type="evidence" value="ECO:0007669"/>
    <property type="project" value="InterPro"/>
</dbReference>
<protein>
    <submittedName>
        <fullName evidence="4">Unannotated protein</fullName>
    </submittedName>
</protein>
<name>A0A6J7NMH7_9ZZZZ</name>
<keyword evidence="3" id="KW-0012">Acyltransferase</keyword>
<proteinExistence type="predicted"/>
<keyword evidence="2" id="KW-0808">Transferase</keyword>
<dbReference type="InterPro" id="IPR004616">
    <property type="entry name" value="Leu/Phe-tRNA_Trfase"/>
</dbReference>
<dbReference type="GO" id="GO:0008914">
    <property type="term" value="F:leucyl-tRNA--protein transferase activity"/>
    <property type="evidence" value="ECO:0007669"/>
    <property type="project" value="InterPro"/>
</dbReference>
<evidence type="ECO:0000256" key="3">
    <source>
        <dbReference type="ARBA" id="ARBA00023315"/>
    </source>
</evidence>
<evidence type="ECO:0000313" key="4">
    <source>
        <dbReference type="EMBL" id="CAB4994317.1"/>
    </source>
</evidence>
<evidence type="ECO:0000256" key="2">
    <source>
        <dbReference type="ARBA" id="ARBA00022679"/>
    </source>
</evidence>
<evidence type="ECO:0000256" key="1">
    <source>
        <dbReference type="ARBA" id="ARBA00022490"/>
    </source>
</evidence>
<dbReference type="SUPFAM" id="SSF55729">
    <property type="entry name" value="Acyl-CoA N-acyltransferases (Nat)"/>
    <property type="match status" value="1"/>
</dbReference>
<dbReference type="Pfam" id="PF03588">
    <property type="entry name" value="Leu_Phe_trans"/>
    <property type="match status" value="1"/>
</dbReference>
<reference evidence="4" key="1">
    <citation type="submission" date="2020-05" db="EMBL/GenBank/DDBJ databases">
        <authorList>
            <person name="Chiriac C."/>
            <person name="Salcher M."/>
            <person name="Ghai R."/>
            <person name="Kavagutti S V."/>
        </authorList>
    </citation>
    <scope>NUCLEOTIDE SEQUENCE</scope>
</reference>
<dbReference type="AlphaFoldDB" id="A0A6J7NMH7"/>